<evidence type="ECO:0000256" key="4">
    <source>
        <dbReference type="ARBA" id="ARBA00022679"/>
    </source>
</evidence>
<evidence type="ECO:0000256" key="1">
    <source>
        <dbReference type="ARBA" id="ARBA00001947"/>
    </source>
</evidence>
<keyword evidence="3" id="KW-0637">Prenyltransferase</keyword>
<evidence type="ECO:0000256" key="5">
    <source>
        <dbReference type="ARBA" id="ARBA00022723"/>
    </source>
</evidence>
<protein>
    <submittedName>
        <fullName evidence="9">Prenyltransferase and squalene oxidase</fullName>
    </submittedName>
</protein>
<keyword evidence="7" id="KW-0862">Zinc</keyword>
<evidence type="ECO:0000256" key="3">
    <source>
        <dbReference type="ARBA" id="ARBA00022602"/>
    </source>
</evidence>
<dbReference type="PANTHER" id="PTHR11774">
    <property type="entry name" value="GERANYLGERANYL TRANSFERASE TYPE BETA SUBUNIT"/>
    <property type="match status" value="1"/>
</dbReference>
<comment type="cofactor">
    <cofactor evidence="1">
        <name>Zn(2+)</name>
        <dbReference type="ChEBI" id="CHEBI:29105"/>
    </cofactor>
</comment>
<evidence type="ECO:0000256" key="7">
    <source>
        <dbReference type="ARBA" id="ARBA00022833"/>
    </source>
</evidence>
<evidence type="ECO:0000313" key="10">
    <source>
        <dbReference type="Proteomes" id="UP001629113"/>
    </source>
</evidence>
<feature type="domain" description="Prenyltransferase alpha-alpha toroid" evidence="8">
    <location>
        <begin position="137"/>
        <end position="350"/>
    </location>
</feature>
<dbReference type="Proteomes" id="UP001629113">
    <property type="component" value="Unassembled WGS sequence"/>
</dbReference>
<evidence type="ECO:0000256" key="2">
    <source>
        <dbReference type="ARBA" id="ARBA00010497"/>
    </source>
</evidence>
<dbReference type="PANTHER" id="PTHR11774:SF6">
    <property type="entry name" value="PROTEIN FARNESYLTRANSFERASE SUBUNIT BETA"/>
    <property type="match status" value="1"/>
</dbReference>
<gene>
    <name evidence="9" type="ORF">PVAG01_05395</name>
</gene>
<dbReference type="Pfam" id="PF00432">
    <property type="entry name" value="Prenyltrans"/>
    <property type="match status" value="1"/>
</dbReference>
<dbReference type="InterPro" id="IPR045089">
    <property type="entry name" value="PGGT1B-like"/>
</dbReference>
<keyword evidence="4" id="KW-0808">Transferase</keyword>
<keyword evidence="5" id="KW-0479">Metal-binding</keyword>
<dbReference type="InterPro" id="IPR008930">
    <property type="entry name" value="Terpenoid_cyclase/PrenylTrfase"/>
</dbReference>
<accession>A0ABR4PJZ1</accession>
<dbReference type="EMBL" id="JBFCZG010000004">
    <property type="protein sequence ID" value="KAL3423648.1"/>
    <property type="molecule type" value="Genomic_DNA"/>
</dbReference>
<keyword evidence="10" id="KW-1185">Reference proteome</keyword>
<keyword evidence="6" id="KW-0677">Repeat</keyword>
<proteinExistence type="inferred from homology"/>
<evidence type="ECO:0000259" key="8">
    <source>
        <dbReference type="Pfam" id="PF00432"/>
    </source>
</evidence>
<name>A0ABR4PJZ1_9HELO</name>
<comment type="caution">
    <text evidence="9">The sequence shown here is derived from an EMBL/GenBank/DDBJ whole genome shotgun (WGS) entry which is preliminary data.</text>
</comment>
<dbReference type="InterPro" id="IPR001330">
    <property type="entry name" value="Prenyltrans"/>
</dbReference>
<reference evidence="9 10" key="1">
    <citation type="submission" date="2024-06" db="EMBL/GenBank/DDBJ databases">
        <title>Complete genome of Phlyctema vagabunda strain 19-DSS-EL-015.</title>
        <authorList>
            <person name="Fiorenzani C."/>
        </authorList>
    </citation>
    <scope>NUCLEOTIDE SEQUENCE [LARGE SCALE GENOMIC DNA]</scope>
    <source>
        <strain evidence="9 10">19-DSS-EL-015</strain>
    </source>
</reference>
<comment type="similarity">
    <text evidence="2">Belongs to the protein prenyltransferase subunit beta family.</text>
</comment>
<sequence>MPRNVKGKKSHHRVIFQRRAMPASSPTRNLDGLLNREPSLTQDQGFVIEEITSDEPSNSSGPEFVHRLGPSLHPTMMSARTASASLVPDLFTSMPCLRDPLVTQTSLVQDETIEECLPFLSGIEPGVTYGDHGVPHLHRERHIQFLHKSMRNLPAPFVAADASRPWMFYWALNGLSTLGEDASAYRERLLSTARPIQNSTGGFGGGNGQMSHLASTYAIILALAIVGGEEAFEAIDRKAMWKWLCALKQPDGGFQVCIGGEEDIRGVYCASVVITLLNLPLELSRDSPAWSEGATLLTNVPEWIASCQTFEGGISCRPDAEAHGAYAFCALGCLCILGDPHDIIPKYVEDHSDLNPSTLIMFASSQTS</sequence>
<evidence type="ECO:0000313" key="9">
    <source>
        <dbReference type="EMBL" id="KAL3423648.1"/>
    </source>
</evidence>
<dbReference type="Gene3D" id="1.50.10.20">
    <property type="match status" value="1"/>
</dbReference>
<dbReference type="SUPFAM" id="SSF48239">
    <property type="entry name" value="Terpenoid cyclases/Protein prenyltransferases"/>
    <property type="match status" value="1"/>
</dbReference>
<evidence type="ECO:0000256" key="6">
    <source>
        <dbReference type="ARBA" id="ARBA00022737"/>
    </source>
</evidence>
<organism evidence="9 10">
    <name type="scientific">Phlyctema vagabunda</name>
    <dbReference type="NCBI Taxonomy" id="108571"/>
    <lineage>
        <taxon>Eukaryota</taxon>
        <taxon>Fungi</taxon>
        <taxon>Dikarya</taxon>
        <taxon>Ascomycota</taxon>
        <taxon>Pezizomycotina</taxon>
        <taxon>Leotiomycetes</taxon>
        <taxon>Helotiales</taxon>
        <taxon>Dermateaceae</taxon>
        <taxon>Phlyctema</taxon>
    </lineage>
</organism>